<gene>
    <name evidence="1" type="ORF">R1sor_008708</name>
</gene>
<comment type="caution">
    <text evidence="1">The sequence shown here is derived from an EMBL/GenBank/DDBJ whole genome shotgun (WGS) entry which is preliminary data.</text>
</comment>
<name>A0ABD3HU68_9MARC</name>
<sequence>MLRSVENQGKLSGLRIDEGKTLLHQLFADDTWIFLEDKQENFIKLKRILARYELALAPRPKSQGGLGFLTFAERSRALQMRYTTAIMEDKSVEWVWICKRWIRFKLISGPHQREQRVWECQEAMLLLPALRIPEAPTVNRILQGWFSMRKKLSLDEDTRSLPGSLTFGALKVIWQLQGKQQDVNWIKIEGEARKQKLLQLKDLVCEGQQLSFCRLKSSWEDNSNQDILWDWLEQLQITDKPLHRIEGWRWADNSEVGPKWHKENRRWSRLIWSESRGCAAFQRKWVLEETEIQWRHR</sequence>
<dbReference type="EMBL" id="JBJQOH010000003">
    <property type="protein sequence ID" value="KAL3695057.1"/>
    <property type="molecule type" value="Genomic_DNA"/>
</dbReference>
<evidence type="ECO:0000313" key="2">
    <source>
        <dbReference type="Proteomes" id="UP001633002"/>
    </source>
</evidence>
<keyword evidence="2" id="KW-1185">Reference proteome</keyword>
<reference evidence="1 2" key="1">
    <citation type="submission" date="2024-09" db="EMBL/GenBank/DDBJ databases">
        <title>Chromosome-scale assembly of Riccia sorocarpa.</title>
        <authorList>
            <person name="Paukszto L."/>
        </authorList>
    </citation>
    <scope>NUCLEOTIDE SEQUENCE [LARGE SCALE GENOMIC DNA]</scope>
    <source>
        <strain evidence="1">LP-2024</strain>
        <tissue evidence="1">Aerial parts of the thallus</tissue>
    </source>
</reference>
<organism evidence="1 2">
    <name type="scientific">Riccia sorocarpa</name>
    <dbReference type="NCBI Taxonomy" id="122646"/>
    <lineage>
        <taxon>Eukaryota</taxon>
        <taxon>Viridiplantae</taxon>
        <taxon>Streptophyta</taxon>
        <taxon>Embryophyta</taxon>
        <taxon>Marchantiophyta</taxon>
        <taxon>Marchantiopsida</taxon>
        <taxon>Marchantiidae</taxon>
        <taxon>Marchantiales</taxon>
        <taxon>Ricciaceae</taxon>
        <taxon>Riccia</taxon>
    </lineage>
</organism>
<dbReference type="Proteomes" id="UP001633002">
    <property type="component" value="Unassembled WGS sequence"/>
</dbReference>
<protein>
    <recommendedName>
        <fullName evidence="3">Reverse transcriptase domain-containing protein</fullName>
    </recommendedName>
</protein>
<evidence type="ECO:0000313" key="1">
    <source>
        <dbReference type="EMBL" id="KAL3695057.1"/>
    </source>
</evidence>
<accession>A0ABD3HU68</accession>
<evidence type="ECO:0008006" key="3">
    <source>
        <dbReference type="Google" id="ProtNLM"/>
    </source>
</evidence>
<dbReference type="AlphaFoldDB" id="A0ABD3HU68"/>
<proteinExistence type="predicted"/>